<keyword evidence="5 8" id="KW-0812">Transmembrane</keyword>
<evidence type="ECO:0000256" key="8">
    <source>
        <dbReference type="SAM" id="Phobius"/>
    </source>
</evidence>
<feature type="transmembrane region" description="Helical" evidence="8">
    <location>
        <begin position="164"/>
        <end position="189"/>
    </location>
</feature>
<evidence type="ECO:0000256" key="2">
    <source>
        <dbReference type="ARBA" id="ARBA00007935"/>
    </source>
</evidence>
<organism evidence="9 10">
    <name type="scientific">Roseibium aggregatum</name>
    <dbReference type="NCBI Taxonomy" id="187304"/>
    <lineage>
        <taxon>Bacteria</taxon>
        <taxon>Pseudomonadati</taxon>
        <taxon>Pseudomonadota</taxon>
        <taxon>Alphaproteobacteria</taxon>
        <taxon>Hyphomicrobiales</taxon>
        <taxon>Stappiaceae</taxon>
        <taxon>Roseibium</taxon>
    </lineage>
</organism>
<feature type="transmembrane region" description="Helical" evidence="8">
    <location>
        <begin position="295"/>
        <end position="316"/>
    </location>
</feature>
<dbReference type="Pfam" id="PF01032">
    <property type="entry name" value="FecCD"/>
    <property type="match status" value="1"/>
</dbReference>
<dbReference type="SUPFAM" id="SSF81345">
    <property type="entry name" value="ABC transporter involved in vitamin B12 uptake, BtuC"/>
    <property type="match status" value="1"/>
</dbReference>
<feature type="transmembrane region" description="Helical" evidence="8">
    <location>
        <begin position="27"/>
        <end position="49"/>
    </location>
</feature>
<evidence type="ECO:0000313" key="9">
    <source>
        <dbReference type="EMBL" id="CTQ46892.1"/>
    </source>
</evidence>
<keyword evidence="6 8" id="KW-1133">Transmembrane helix</keyword>
<evidence type="ECO:0000256" key="1">
    <source>
        <dbReference type="ARBA" id="ARBA00004651"/>
    </source>
</evidence>
<dbReference type="InterPro" id="IPR000522">
    <property type="entry name" value="ABC_transptr_permease_BtuC"/>
</dbReference>
<dbReference type="Proteomes" id="UP000048926">
    <property type="component" value="Unassembled WGS sequence"/>
</dbReference>
<dbReference type="PANTHER" id="PTHR30472:SF24">
    <property type="entry name" value="FERRIC ENTEROBACTIN TRANSPORT SYSTEM PERMEASE PROTEIN FEPG"/>
    <property type="match status" value="1"/>
</dbReference>
<feature type="transmembrane region" description="Helical" evidence="8">
    <location>
        <begin position="257"/>
        <end position="283"/>
    </location>
</feature>
<evidence type="ECO:0000256" key="4">
    <source>
        <dbReference type="ARBA" id="ARBA00022475"/>
    </source>
</evidence>
<comment type="subcellular location">
    <subcellularLocation>
        <location evidence="1">Cell membrane</location>
        <topology evidence="1">Multi-pass membrane protein</topology>
    </subcellularLocation>
</comment>
<dbReference type="GO" id="GO:0033214">
    <property type="term" value="P:siderophore-iron import into cell"/>
    <property type="evidence" value="ECO:0007669"/>
    <property type="project" value="TreeGrafter"/>
</dbReference>
<evidence type="ECO:0000256" key="6">
    <source>
        <dbReference type="ARBA" id="ARBA00022989"/>
    </source>
</evidence>
<name>A0A0M6Y9Z3_9HYPH</name>
<protein>
    <submittedName>
        <fullName evidence="9">Iron(III) dicitrate transport system permease protein FecD</fullName>
    </submittedName>
</protein>
<dbReference type="AlphaFoldDB" id="A0A0M6Y9Z3"/>
<feature type="transmembrane region" description="Helical" evidence="8">
    <location>
        <begin position="111"/>
        <end position="130"/>
    </location>
</feature>
<keyword evidence="3" id="KW-0813">Transport</keyword>
<dbReference type="GO" id="GO:0005886">
    <property type="term" value="C:plasma membrane"/>
    <property type="evidence" value="ECO:0007669"/>
    <property type="project" value="UniProtKB-SubCell"/>
</dbReference>
<keyword evidence="4" id="KW-1003">Cell membrane</keyword>
<feature type="transmembrane region" description="Helical" evidence="8">
    <location>
        <begin position="328"/>
        <end position="346"/>
    </location>
</feature>
<feature type="transmembrane region" description="Helical" evidence="8">
    <location>
        <begin position="137"/>
        <end position="158"/>
    </location>
</feature>
<dbReference type="InterPro" id="IPR037294">
    <property type="entry name" value="ABC_BtuC-like"/>
</dbReference>
<keyword evidence="10" id="KW-1185">Reference proteome</keyword>
<comment type="similarity">
    <text evidence="2">Belongs to the binding-protein-dependent transport system permease family. FecCD subfamily.</text>
</comment>
<sequence>MIRGGRAIDGKRVLRLAGGLQMRTGNLLAGACLVAAALALAALATGLGLTDTGLTDLFRTLAGESLPGAENYALWTVRLPRILLGFMVGWAVALAGAMLQSVARNPLADPGLFGFSQGSMTMIMLLLVFLPTAPKSLVVLAALAGGLTVAGLLLWLVGSERSSGLSIVLMGIAIETVLSSFGSLLILYLPTETSIALSEWLAGSLFQANWAVIAAFAPLFVLSLAAIFVLGPAMATYDLGSEMAMALGEPVGRSRPLILLTAVVLSSAAVTAVGPLVFLGVLAPHIAGFLSPAVARARLFLSALMGGILVLIADALTRGLGGSLPMPLGLSLTMVGVPLFIIALRLQALRKLQSH</sequence>
<evidence type="ECO:0000256" key="5">
    <source>
        <dbReference type="ARBA" id="ARBA00022692"/>
    </source>
</evidence>
<dbReference type="GO" id="GO:0022857">
    <property type="term" value="F:transmembrane transporter activity"/>
    <property type="evidence" value="ECO:0007669"/>
    <property type="project" value="InterPro"/>
</dbReference>
<feature type="transmembrane region" description="Helical" evidence="8">
    <location>
        <begin position="82"/>
        <end position="99"/>
    </location>
</feature>
<keyword evidence="7 8" id="KW-0472">Membrane</keyword>
<dbReference type="PANTHER" id="PTHR30472">
    <property type="entry name" value="FERRIC ENTEROBACTIN TRANSPORT SYSTEM PERMEASE PROTEIN"/>
    <property type="match status" value="1"/>
</dbReference>
<proteinExistence type="inferred from homology"/>
<dbReference type="CDD" id="cd06550">
    <property type="entry name" value="TM_ABC_iron-siderophores_like"/>
    <property type="match status" value="1"/>
</dbReference>
<accession>A0A0M6Y9Z3</accession>
<dbReference type="EMBL" id="CXST01000004">
    <property type="protein sequence ID" value="CTQ46892.1"/>
    <property type="molecule type" value="Genomic_DNA"/>
</dbReference>
<dbReference type="Gene3D" id="1.10.3470.10">
    <property type="entry name" value="ABC transporter involved in vitamin B12 uptake, BtuC"/>
    <property type="match status" value="1"/>
</dbReference>
<reference evidence="10" key="1">
    <citation type="submission" date="2015-07" db="EMBL/GenBank/DDBJ databases">
        <authorList>
            <person name="Rodrigo-Torres Lidia"/>
            <person name="Arahal R.David."/>
        </authorList>
    </citation>
    <scope>NUCLEOTIDE SEQUENCE [LARGE SCALE GENOMIC DNA]</scope>
    <source>
        <strain evidence="10">CECT 4801</strain>
    </source>
</reference>
<feature type="transmembrane region" description="Helical" evidence="8">
    <location>
        <begin position="210"/>
        <end position="237"/>
    </location>
</feature>
<evidence type="ECO:0000256" key="3">
    <source>
        <dbReference type="ARBA" id="ARBA00022448"/>
    </source>
</evidence>
<gene>
    <name evidence="9" type="primary">fecD_2</name>
    <name evidence="9" type="ORF">LAL4801_05352</name>
</gene>
<evidence type="ECO:0000313" key="10">
    <source>
        <dbReference type="Proteomes" id="UP000048926"/>
    </source>
</evidence>
<evidence type="ECO:0000256" key="7">
    <source>
        <dbReference type="ARBA" id="ARBA00023136"/>
    </source>
</evidence>